<dbReference type="Proteomes" id="UP000681722">
    <property type="component" value="Unassembled WGS sequence"/>
</dbReference>
<evidence type="ECO:0000313" key="3">
    <source>
        <dbReference type="EMBL" id="CAF3836130.1"/>
    </source>
</evidence>
<proteinExistence type="predicted"/>
<evidence type="ECO:0000313" key="2">
    <source>
        <dbReference type="EMBL" id="CAF1068782.1"/>
    </source>
</evidence>
<dbReference type="SUPFAM" id="SSF56973">
    <property type="entry name" value="Aerolisin/ETX pore-forming domain"/>
    <property type="match status" value="1"/>
</dbReference>
<protein>
    <recommendedName>
        <fullName evidence="5">Apple domain-containing protein</fullName>
    </recommendedName>
</protein>
<dbReference type="Gene3D" id="3.50.4.10">
    <property type="entry name" value="Hepatocyte Growth Factor"/>
    <property type="match status" value="1"/>
</dbReference>
<name>A0A814LRT0_9BILA</name>
<dbReference type="Gene3D" id="2.170.15.10">
    <property type="entry name" value="Proaerolysin, chain A, domain 3"/>
    <property type="match status" value="1"/>
</dbReference>
<keyword evidence="1" id="KW-0732">Signal</keyword>
<keyword evidence="4" id="KW-1185">Reference proteome</keyword>
<feature type="signal peptide" evidence="1">
    <location>
        <begin position="1"/>
        <end position="25"/>
    </location>
</feature>
<dbReference type="InterPro" id="IPR053237">
    <property type="entry name" value="Natterin_C"/>
</dbReference>
<accession>A0A814LRT0</accession>
<dbReference type="Proteomes" id="UP000663829">
    <property type="component" value="Unassembled WGS sequence"/>
</dbReference>
<dbReference type="AlphaFoldDB" id="A0A814LRT0"/>
<dbReference type="PANTHER" id="PTHR39244:SF5">
    <property type="entry name" value="NATTERIN-3-LIKE"/>
    <property type="match status" value="1"/>
</dbReference>
<sequence length="536" mass="61622">MSSPCLLPLILFMLTNFIFIHHVENKQVTTEKLVQNQAIIIINTTYSNQKVAAIEKTKDGNLFGVSAAKGNFKIMEFVDARALNSSTTSTSSLWHPTEFQFQSSYKKQLFDDDGELIPRVTDHIQWMQVKYFDTVSEKQKTIVHGREPPITHRLISDKFQLNQTERIKKVWICEAVSKNNLIYGIKFETNLNKKFEFSSYGCKWRRQKLNVTYLHDEDQYVIKSEDYLKYDMSTISGDTSRTTRELFSLKFHWHIEHVKYILTNVKYQYPSKNLHTAKPTTVLKTILTNQQKKTEKIQQTAQQTLTHKQIWSLGDEKEFKSGVPLTVKASNPEILEFGAVQDRKEIISETINDAEAEITREMSMKYEAEVPAQSTKEVYMEMPIATIDLPFTADVTIVYGDGSTSQSKVTNGRLKDVLYGQLNVHYGDAQQSSSHPSDSSTKCLGTIIRNKGIMGYNIANMPNRQIQTPSECCILCQNTNKCLSWLFLPKCEKVDECKDAKVLKYRNDHYGCYLKTEKKTEPYVFQEAYSVSSGYI</sequence>
<evidence type="ECO:0000313" key="4">
    <source>
        <dbReference type="Proteomes" id="UP000663829"/>
    </source>
</evidence>
<feature type="chain" id="PRO_5036225191" description="Apple domain-containing protein" evidence="1">
    <location>
        <begin position="26"/>
        <end position="536"/>
    </location>
</feature>
<organism evidence="2 4">
    <name type="scientific">Didymodactylos carnosus</name>
    <dbReference type="NCBI Taxonomy" id="1234261"/>
    <lineage>
        <taxon>Eukaryota</taxon>
        <taxon>Metazoa</taxon>
        <taxon>Spiralia</taxon>
        <taxon>Gnathifera</taxon>
        <taxon>Rotifera</taxon>
        <taxon>Eurotatoria</taxon>
        <taxon>Bdelloidea</taxon>
        <taxon>Philodinida</taxon>
        <taxon>Philodinidae</taxon>
        <taxon>Didymodactylos</taxon>
    </lineage>
</organism>
<evidence type="ECO:0008006" key="5">
    <source>
        <dbReference type="Google" id="ProtNLM"/>
    </source>
</evidence>
<comment type="caution">
    <text evidence="2">The sequence shown here is derived from an EMBL/GenBank/DDBJ whole genome shotgun (WGS) entry which is preliminary data.</text>
</comment>
<dbReference type="EMBL" id="CAJOBC010004659">
    <property type="protein sequence ID" value="CAF3836130.1"/>
    <property type="molecule type" value="Genomic_DNA"/>
</dbReference>
<dbReference type="EMBL" id="CAJNOQ010004659">
    <property type="protein sequence ID" value="CAF1068782.1"/>
    <property type="molecule type" value="Genomic_DNA"/>
</dbReference>
<dbReference type="PANTHER" id="PTHR39244">
    <property type="entry name" value="NATTERIN-4"/>
    <property type="match status" value="1"/>
</dbReference>
<reference evidence="2" key="1">
    <citation type="submission" date="2021-02" db="EMBL/GenBank/DDBJ databases">
        <authorList>
            <person name="Nowell W R."/>
        </authorList>
    </citation>
    <scope>NUCLEOTIDE SEQUENCE</scope>
</reference>
<gene>
    <name evidence="2" type="ORF">GPM918_LOCUS17164</name>
    <name evidence="3" type="ORF">SRO942_LOCUS17163</name>
</gene>
<evidence type="ECO:0000256" key="1">
    <source>
        <dbReference type="SAM" id="SignalP"/>
    </source>
</evidence>